<dbReference type="RefSeq" id="XP_067518861.1">
    <property type="nucleotide sequence ID" value="XM_067662760.1"/>
</dbReference>
<dbReference type="InParanoid" id="I1C4T5"/>
<dbReference type="STRING" id="246409.I1C4T5"/>
<dbReference type="VEuPathDB" id="FungiDB:RO3G_08170"/>
<dbReference type="CDD" id="cd00086">
    <property type="entry name" value="homeodomain"/>
    <property type="match status" value="1"/>
</dbReference>
<dbReference type="InterPro" id="IPR009057">
    <property type="entry name" value="Homeodomain-like_sf"/>
</dbReference>
<dbReference type="GO" id="GO:0030154">
    <property type="term" value="P:cell differentiation"/>
    <property type="evidence" value="ECO:0007669"/>
    <property type="project" value="TreeGrafter"/>
</dbReference>
<dbReference type="InterPro" id="IPR001356">
    <property type="entry name" value="HD"/>
</dbReference>
<dbReference type="eggNOG" id="ENOG502TAI7">
    <property type="taxonomic scope" value="Eukaryota"/>
</dbReference>
<dbReference type="GeneID" id="93615141"/>
<protein>
    <recommendedName>
        <fullName evidence="6">Homeobox domain-containing protein</fullName>
    </recommendedName>
</protein>
<dbReference type="Pfam" id="PF00046">
    <property type="entry name" value="Homeodomain"/>
    <property type="match status" value="1"/>
</dbReference>
<dbReference type="Proteomes" id="UP000009138">
    <property type="component" value="Unassembled WGS sequence"/>
</dbReference>
<keyword evidence="2 3" id="KW-0371">Homeobox</keyword>
<evidence type="ECO:0000313" key="7">
    <source>
        <dbReference type="EMBL" id="EIE83465.1"/>
    </source>
</evidence>
<evidence type="ECO:0000256" key="4">
    <source>
        <dbReference type="RuleBase" id="RU000682"/>
    </source>
</evidence>
<evidence type="ECO:0000256" key="1">
    <source>
        <dbReference type="ARBA" id="ARBA00023125"/>
    </source>
</evidence>
<comment type="subcellular location">
    <subcellularLocation>
        <location evidence="3 4">Nucleus</location>
    </subcellularLocation>
</comment>
<dbReference type="GO" id="GO:0006357">
    <property type="term" value="P:regulation of transcription by RNA polymerase II"/>
    <property type="evidence" value="ECO:0007669"/>
    <property type="project" value="TreeGrafter"/>
</dbReference>
<accession>I1C4T5</accession>
<feature type="domain" description="Homeobox" evidence="6">
    <location>
        <begin position="14"/>
        <end position="74"/>
    </location>
</feature>
<sequence length="134" mass="15770">MDKVVTPTQMISLSTVARRRMRTSKEEMAVLDEYYRKNPNPNQEEKKEIANLLKMGTKNVHFWFQNRRAKENKKKKVFQQQLKQKKSQQTSIPSSSKQKQHYLRSTTNTNTSSKQQQEDSDTQPLQLPPISDIM</sequence>
<keyword evidence="3 4" id="KW-0539">Nucleus</keyword>
<dbReference type="OrthoDB" id="6159439at2759"/>
<name>I1C4T5_RHIO9</name>
<dbReference type="OMA" id="ILEHYFC"/>
<dbReference type="AlphaFoldDB" id="I1C4T5"/>
<organism evidence="7 8">
    <name type="scientific">Rhizopus delemar (strain RA 99-880 / ATCC MYA-4621 / FGSC 9543 / NRRL 43880)</name>
    <name type="common">Mucormycosis agent</name>
    <name type="synonym">Rhizopus arrhizus var. delemar</name>
    <dbReference type="NCBI Taxonomy" id="246409"/>
    <lineage>
        <taxon>Eukaryota</taxon>
        <taxon>Fungi</taxon>
        <taxon>Fungi incertae sedis</taxon>
        <taxon>Mucoromycota</taxon>
        <taxon>Mucoromycotina</taxon>
        <taxon>Mucoromycetes</taxon>
        <taxon>Mucorales</taxon>
        <taxon>Mucorineae</taxon>
        <taxon>Rhizopodaceae</taxon>
        <taxon>Rhizopus</taxon>
    </lineage>
</organism>
<feature type="region of interest" description="Disordered" evidence="5">
    <location>
        <begin position="67"/>
        <end position="134"/>
    </location>
</feature>
<dbReference type="PROSITE" id="PS50071">
    <property type="entry name" value="HOMEOBOX_2"/>
    <property type="match status" value="1"/>
</dbReference>
<evidence type="ECO:0000256" key="5">
    <source>
        <dbReference type="SAM" id="MobiDB-lite"/>
    </source>
</evidence>
<feature type="DNA-binding region" description="Homeobox" evidence="3">
    <location>
        <begin position="16"/>
        <end position="75"/>
    </location>
</feature>
<dbReference type="PANTHER" id="PTHR24324:SF9">
    <property type="entry name" value="HOMEOBOX DOMAIN-CONTAINING PROTEIN"/>
    <property type="match status" value="1"/>
</dbReference>
<evidence type="ECO:0000256" key="2">
    <source>
        <dbReference type="ARBA" id="ARBA00023155"/>
    </source>
</evidence>
<dbReference type="PANTHER" id="PTHR24324">
    <property type="entry name" value="HOMEOBOX PROTEIN HHEX"/>
    <property type="match status" value="1"/>
</dbReference>
<dbReference type="GO" id="GO:0000978">
    <property type="term" value="F:RNA polymerase II cis-regulatory region sequence-specific DNA binding"/>
    <property type="evidence" value="ECO:0007669"/>
    <property type="project" value="TreeGrafter"/>
</dbReference>
<proteinExistence type="predicted"/>
<reference evidence="7 8" key="1">
    <citation type="journal article" date="2009" name="PLoS Genet.">
        <title>Genomic analysis of the basal lineage fungus Rhizopus oryzae reveals a whole-genome duplication.</title>
        <authorList>
            <person name="Ma L.-J."/>
            <person name="Ibrahim A.S."/>
            <person name="Skory C."/>
            <person name="Grabherr M.G."/>
            <person name="Burger G."/>
            <person name="Butler M."/>
            <person name="Elias M."/>
            <person name="Idnurm A."/>
            <person name="Lang B.F."/>
            <person name="Sone T."/>
            <person name="Abe A."/>
            <person name="Calvo S.E."/>
            <person name="Corrochano L.M."/>
            <person name="Engels R."/>
            <person name="Fu J."/>
            <person name="Hansberg W."/>
            <person name="Kim J.-M."/>
            <person name="Kodira C.D."/>
            <person name="Koehrsen M.J."/>
            <person name="Liu B."/>
            <person name="Miranda-Saavedra D."/>
            <person name="O'Leary S."/>
            <person name="Ortiz-Castellanos L."/>
            <person name="Poulter R."/>
            <person name="Rodriguez-Romero J."/>
            <person name="Ruiz-Herrera J."/>
            <person name="Shen Y.-Q."/>
            <person name="Zeng Q."/>
            <person name="Galagan J."/>
            <person name="Birren B.W."/>
            <person name="Cuomo C.A."/>
            <person name="Wickes B.L."/>
        </authorList>
    </citation>
    <scope>NUCLEOTIDE SEQUENCE [LARGE SCALE GENOMIC DNA]</scope>
    <source>
        <strain evidence="8">RA 99-880 / ATCC MYA-4621 / FGSC 9543 / NRRL 43880</strain>
    </source>
</reference>
<dbReference type="Gene3D" id="1.10.10.60">
    <property type="entry name" value="Homeodomain-like"/>
    <property type="match status" value="1"/>
</dbReference>
<keyword evidence="8" id="KW-1185">Reference proteome</keyword>
<gene>
    <name evidence="7" type="ORF">RO3G_08170</name>
</gene>
<evidence type="ECO:0000256" key="3">
    <source>
        <dbReference type="PROSITE-ProRule" id="PRU00108"/>
    </source>
</evidence>
<keyword evidence="1 3" id="KW-0238">DNA-binding</keyword>
<dbReference type="SUPFAM" id="SSF46689">
    <property type="entry name" value="Homeodomain-like"/>
    <property type="match status" value="1"/>
</dbReference>
<dbReference type="GO" id="GO:0005634">
    <property type="term" value="C:nucleus"/>
    <property type="evidence" value="ECO:0007669"/>
    <property type="project" value="UniProtKB-SubCell"/>
</dbReference>
<dbReference type="SMART" id="SM00389">
    <property type="entry name" value="HOX"/>
    <property type="match status" value="1"/>
</dbReference>
<dbReference type="InterPro" id="IPR051000">
    <property type="entry name" value="Homeobox_DNA-bind_prot"/>
</dbReference>
<evidence type="ECO:0000259" key="6">
    <source>
        <dbReference type="PROSITE" id="PS50071"/>
    </source>
</evidence>
<dbReference type="EMBL" id="CH476737">
    <property type="protein sequence ID" value="EIE83465.1"/>
    <property type="molecule type" value="Genomic_DNA"/>
</dbReference>
<evidence type="ECO:0000313" key="8">
    <source>
        <dbReference type="Proteomes" id="UP000009138"/>
    </source>
</evidence>